<dbReference type="OrthoDB" id="5389501at2"/>
<keyword evidence="6" id="KW-0808">Transferase</keyword>
<dbReference type="SMART" id="SM00304">
    <property type="entry name" value="HAMP"/>
    <property type="match status" value="1"/>
</dbReference>
<evidence type="ECO:0000313" key="19">
    <source>
        <dbReference type="Proteomes" id="UP000324298"/>
    </source>
</evidence>
<evidence type="ECO:0000259" key="16">
    <source>
        <dbReference type="PROSITE" id="PS50113"/>
    </source>
</evidence>
<dbReference type="InterPro" id="IPR036890">
    <property type="entry name" value="HATPase_C_sf"/>
</dbReference>
<dbReference type="EMBL" id="SRSD01000001">
    <property type="protein sequence ID" value="KAA0895418.1"/>
    <property type="molecule type" value="Genomic_DNA"/>
</dbReference>
<dbReference type="InterPro" id="IPR052162">
    <property type="entry name" value="Sensor_kinase/Photoreceptor"/>
</dbReference>
<evidence type="ECO:0000256" key="7">
    <source>
        <dbReference type="ARBA" id="ARBA00022692"/>
    </source>
</evidence>
<evidence type="ECO:0000256" key="1">
    <source>
        <dbReference type="ARBA" id="ARBA00000085"/>
    </source>
</evidence>
<dbReference type="CDD" id="cd12914">
    <property type="entry name" value="PDC1_DGC_like"/>
    <property type="match status" value="1"/>
</dbReference>
<keyword evidence="8" id="KW-0547">Nucleotide-binding</keyword>
<dbReference type="Pfam" id="PF02743">
    <property type="entry name" value="dCache_1"/>
    <property type="match status" value="1"/>
</dbReference>
<feature type="transmembrane region" description="Helical" evidence="14">
    <location>
        <begin position="132"/>
        <end position="152"/>
    </location>
</feature>
<evidence type="ECO:0000256" key="6">
    <source>
        <dbReference type="ARBA" id="ARBA00022679"/>
    </source>
</evidence>
<dbReference type="SMART" id="SM00388">
    <property type="entry name" value="HisKA"/>
    <property type="match status" value="1"/>
</dbReference>
<feature type="transmembrane region" description="Helical" evidence="14">
    <location>
        <begin position="407"/>
        <end position="425"/>
    </location>
</feature>
<dbReference type="Pfam" id="PF00512">
    <property type="entry name" value="HisKA"/>
    <property type="match status" value="1"/>
</dbReference>
<dbReference type="PROSITE" id="PS50109">
    <property type="entry name" value="HIS_KIN"/>
    <property type="match status" value="1"/>
</dbReference>
<dbReference type="CDD" id="cd06225">
    <property type="entry name" value="HAMP"/>
    <property type="match status" value="1"/>
</dbReference>
<comment type="caution">
    <text evidence="18">The sequence shown here is derived from an EMBL/GenBank/DDBJ whole genome shotgun (WGS) entry which is preliminary data.</text>
</comment>
<feature type="domain" description="HAMP" evidence="17">
    <location>
        <begin position="427"/>
        <end position="480"/>
    </location>
</feature>
<evidence type="ECO:0000256" key="4">
    <source>
        <dbReference type="ARBA" id="ARBA00022475"/>
    </source>
</evidence>
<dbReference type="InterPro" id="IPR013656">
    <property type="entry name" value="PAS_4"/>
</dbReference>
<evidence type="ECO:0000256" key="3">
    <source>
        <dbReference type="ARBA" id="ARBA00012438"/>
    </source>
</evidence>
<evidence type="ECO:0000256" key="11">
    <source>
        <dbReference type="ARBA" id="ARBA00022989"/>
    </source>
</evidence>
<evidence type="ECO:0000256" key="5">
    <source>
        <dbReference type="ARBA" id="ARBA00022553"/>
    </source>
</evidence>
<name>A0A5A9XT26_9BACT</name>
<evidence type="ECO:0000313" key="18">
    <source>
        <dbReference type="EMBL" id="KAA0895418.1"/>
    </source>
</evidence>
<dbReference type="SUPFAM" id="SSF55785">
    <property type="entry name" value="PYP-like sensor domain (PAS domain)"/>
    <property type="match status" value="1"/>
</dbReference>
<keyword evidence="13 14" id="KW-0472">Membrane</keyword>
<dbReference type="CDD" id="cd00082">
    <property type="entry name" value="HisKA"/>
    <property type="match status" value="1"/>
</dbReference>
<feature type="domain" description="PAC" evidence="16">
    <location>
        <begin position="563"/>
        <end position="619"/>
    </location>
</feature>
<organism evidence="18 19">
    <name type="scientific">Oryzomonas rubra</name>
    <dbReference type="NCBI Taxonomy" id="2509454"/>
    <lineage>
        <taxon>Bacteria</taxon>
        <taxon>Pseudomonadati</taxon>
        <taxon>Thermodesulfobacteriota</taxon>
        <taxon>Desulfuromonadia</taxon>
        <taxon>Geobacterales</taxon>
        <taxon>Geobacteraceae</taxon>
        <taxon>Oryzomonas</taxon>
    </lineage>
</organism>
<keyword evidence="9" id="KW-0418">Kinase</keyword>
<accession>A0A5A9XT26</accession>
<sequence>MIPSYWIGMFQPPKGAINALSASCRPQSGVCLSCSSMTRPPGFVTCALSARPRKKRGMERHRPLPVFSPHGSGIMMYTQLEKRGKYDTFCNCLTCEKTKLCIESAGTTASPLKSPGVCTVKAFSGWSIRTHLILLVAFAVTPALAIILYTGLEQKQNSLNEAHSRCSALVRALAGDMTNTVSSTRQLLTTLAVLPQVRNMDAPACDGLFREILRSDDRYLNLQLFRPTGESVASVVPPPPGLNVSDRKYFRDAVRRRTFSAGEYIVGRTVNKPTFNFALPVTGDRGELLGVVQAAVSLERVNAIFDRSHFPAGSALVLLDGTGTILFHSADARYQIGTKDDRGIFNDMRAARGGEKITLRSSGGSSRIMAYRSLQLTGDPTPYLHIRLEVPEEAILTDANRILIRNLWFLTFAVVLAAVVVFAYANRVIINRARRLVRSSMLLAAGGQDVQVGIPYSQGEFGLIAQAFDDMARTLALREEERATFVRELQTATRQAHDERAKTDAILASIGDGISIQDREYRILYQNGTSRGWMNDQSGRFCYEAYEQRPHVCDNCPVRQTFEDGQVHTVERRLTINGRDMCLLVTASPLRNSAGDIIGGIELVKDITDRKMVEIAQKELTGKLAESNQQLQHFAYIASHDLQEPLRTISSFIQLLARRYQGKLDKDAGEFIAFIIDGAQRMQRLINDLLEYSRVESQGAPFVVFEAGDALRAATMNLKRRIEESGAEITHDPLPAITGDETQIMQLFQNLLGNAIKFRGDEPPRIHVACAETPTEWEFRVTDNGIGIDDQFFERIFEIFQRLHGRDAYSGTGIGLAVCKKIIERHGGRIGVTSEPGRGSCFSFTIKKDLSEKGDAA</sequence>
<dbReference type="Proteomes" id="UP000324298">
    <property type="component" value="Unassembled WGS sequence"/>
</dbReference>
<dbReference type="SUPFAM" id="SSF103190">
    <property type="entry name" value="Sensory domain-like"/>
    <property type="match status" value="1"/>
</dbReference>
<dbReference type="EC" id="2.7.13.3" evidence="3"/>
<dbReference type="InterPro" id="IPR029151">
    <property type="entry name" value="Sensor-like_sf"/>
</dbReference>
<keyword evidence="12" id="KW-0902">Two-component regulatory system</keyword>
<evidence type="ECO:0000256" key="9">
    <source>
        <dbReference type="ARBA" id="ARBA00022777"/>
    </source>
</evidence>
<dbReference type="InterPro" id="IPR005467">
    <property type="entry name" value="His_kinase_dom"/>
</dbReference>
<evidence type="ECO:0000256" key="12">
    <source>
        <dbReference type="ARBA" id="ARBA00023012"/>
    </source>
</evidence>
<dbReference type="Gene3D" id="1.10.287.130">
    <property type="match status" value="1"/>
</dbReference>
<dbReference type="PRINTS" id="PR00344">
    <property type="entry name" value="BCTRLSENSOR"/>
</dbReference>
<dbReference type="PANTHER" id="PTHR43304">
    <property type="entry name" value="PHYTOCHROME-LIKE PROTEIN CPH1"/>
    <property type="match status" value="1"/>
</dbReference>
<dbReference type="InterPro" id="IPR003594">
    <property type="entry name" value="HATPase_dom"/>
</dbReference>
<evidence type="ECO:0000256" key="13">
    <source>
        <dbReference type="ARBA" id="ARBA00023136"/>
    </source>
</evidence>
<dbReference type="InterPro" id="IPR000700">
    <property type="entry name" value="PAS-assoc_C"/>
</dbReference>
<dbReference type="PANTHER" id="PTHR43304:SF1">
    <property type="entry name" value="PAC DOMAIN-CONTAINING PROTEIN"/>
    <property type="match status" value="1"/>
</dbReference>
<dbReference type="InterPro" id="IPR035965">
    <property type="entry name" value="PAS-like_dom_sf"/>
</dbReference>
<keyword evidence="10" id="KW-0067">ATP-binding</keyword>
<gene>
    <name evidence="18" type="ORF">ET418_02535</name>
</gene>
<dbReference type="InterPro" id="IPR004358">
    <property type="entry name" value="Sig_transdc_His_kin-like_C"/>
</dbReference>
<evidence type="ECO:0000256" key="2">
    <source>
        <dbReference type="ARBA" id="ARBA00004651"/>
    </source>
</evidence>
<dbReference type="Gene3D" id="3.30.565.10">
    <property type="entry name" value="Histidine kinase-like ATPase, C-terminal domain"/>
    <property type="match status" value="1"/>
</dbReference>
<dbReference type="PROSITE" id="PS50113">
    <property type="entry name" value="PAC"/>
    <property type="match status" value="1"/>
</dbReference>
<evidence type="ECO:0000256" key="8">
    <source>
        <dbReference type="ARBA" id="ARBA00022741"/>
    </source>
</evidence>
<dbReference type="InterPro" id="IPR003661">
    <property type="entry name" value="HisK_dim/P_dom"/>
</dbReference>
<dbReference type="CDD" id="cd18774">
    <property type="entry name" value="PDC2_HK_sensor"/>
    <property type="match status" value="1"/>
</dbReference>
<dbReference type="PROSITE" id="PS50885">
    <property type="entry name" value="HAMP"/>
    <property type="match status" value="1"/>
</dbReference>
<feature type="domain" description="Histidine kinase" evidence="15">
    <location>
        <begin position="637"/>
        <end position="850"/>
    </location>
</feature>
<keyword evidence="19" id="KW-1185">Reference proteome</keyword>
<dbReference type="Gene3D" id="6.10.340.10">
    <property type="match status" value="1"/>
</dbReference>
<keyword evidence="4" id="KW-1003">Cell membrane</keyword>
<dbReference type="FunFam" id="3.30.565.10:FF:000006">
    <property type="entry name" value="Sensor histidine kinase WalK"/>
    <property type="match status" value="1"/>
</dbReference>
<evidence type="ECO:0000259" key="17">
    <source>
        <dbReference type="PROSITE" id="PS50885"/>
    </source>
</evidence>
<evidence type="ECO:0000259" key="15">
    <source>
        <dbReference type="PROSITE" id="PS50109"/>
    </source>
</evidence>
<evidence type="ECO:0000256" key="14">
    <source>
        <dbReference type="SAM" id="Phobius"/>
    </source>
</evidence>
<keyword evidence="7 14" id="KW-0812">Transmembrane</keyword>
<comment type="subcellular location">
    <subcellularLocation>
        <location evidence="2">Cell membrane</location>
        <topology evidence="2">Multi-pass membrane protein</topology>
    </subcellularLocation>
</comment>
<keyword evidence="5" id="KW-0597">Phosphoprotein</keyword>
<dbReference type="InterPro" id="IPR033479">
    <property type="entry name" value="dCache_1"/>
</dbReference>
<dbReference type="SUPFAM" id="SSF47384">
    <property type="entry name" value="Homodimeric domain of signal transducing histidine kinase"/>
    <property type="match status" value="1"/>
</dbReference>
<dbReference type="GO" id="GO:0005524">
    <property type="term" value="F:ATP binding"/>
    <property type="evidence" value="ECO:0007669"/>
    <property type="project" value="UniProtKB-KW"/>
</dbReference>
<proteinExistence type="predicted"/>
<comment type="catalytic activity">
    <reaction evidence="1">
        <text>ATP + protein L-histidine = ADP + protein N-phospho-L-histidine.</text>
        <dbReference type="EC" id="2.7.13.3"/>
    </reaction>
</comment>
<dbReference type="InterPro" id="IPR003660">
    <property type="entry name" value="HAMP_dom"/>
</dbReference>
<evidence type="ECO:0000256" key="10">
    <source>
        <dbReference type="ARBA" id="ARBA00022840"/>
    </source>
</evidence>
<keyword evidence="11 14" id="KW-1133">Transmembrane helix</keyword>
<dbReference type="InterPro" id="IPR036097">
    <property type="entry name" value="HisK_dim/P_sf"/>
</dbReference>
<dbReference type="SMART" id="SM00387">
    <property type="entry name" value="HATPase_c"/>
    <property type="match status" value="1"/>
</dbReference>
<dbReference type="Gene3D" id="3.30.450.20">
    <property type="entry name" value="PAS domain"/>
    <property type="match status" value="2"/>
</dbReference>
<dbReference type="AlphaFoldDB" id="A0A5A9XT26"/>
<dbReference type="Pfam" id="PF08448">
    <property type="entry name" value="PAS_4"/>
    <property type="match status" value="1"/>
</dbReference>
<reference evidence="18 19" key="1">
    <citation type="submission" date="2019-04" db="EMBL/GenBank/DDBJ databases">
        <title>Geobacter ruber sp. nov., ferric-reducing bacteria isolated from paddy soil.</title>
        <authorList>
            <person name="Xu Z."/>
            <person name="Masuda Y."/>
            <person name="Itoh H."/>
            <person name="Senoo K."/>
        </authorList>
    </citation>
    <scope>NUCLEOTIDE SEQUENCE [LARGE SCALE GENOMIC DNA]</scope>
    <source>
        <strain evidence="18 19">Red88</strain>
    </source>
</reference>
<dbReference type="SUPFAM" id="SSF55874">
    <property type="entry name" value="ATPase domain of HSP90 chaperone/DNA topoisomerase II/histidine kinase"/>
    <property type="match status" value="1"/>
</dbReference>
<dbReference type="Pfam" id="PF02518">
    <property type="entry name" value="HATPase_c"/>
    <property type="match status" value="1"/>
</dbReference>
<dbReference type="CDD" id="cd16921">
    <property type="entry name" value="HATPase_FilI-like"/>
    <property type="match status" value="1"/>
</dbReference>
<dbReference type="GO" id="GO:0005886">
    <property type="term" value="C:plasma membrane"/>
    <property type="evidence" value="ECO:0007669"/>
    <property type="project" value="UniProtKB-SubCell"/>
</dbReference>
<dbReference type="GO" id="GO:0000155">
    <property type="term" value="F:phosphorelay sensor kinase activity"/>
    <property type="evidence" value="ECO:0007669"/>
    <property type="project" value="InterPro"/>
</dbReference>
<protein>
    <recommendedName>
        <fullName evidence="3">histidine kinase</fullName>
        <ecNumber evidence="3">2.7.13.3</ecNumber>
    </recommendedName>
</protein>